<feature type="signal peptide" evidence="2">
    <location>
        <begin position="1"/>
        <end position="16"/>
    </location>
</feature>
<dbReference type="Proteomes" id="UP000245383">
    <property type="component" value="Unassembled WGS sequence"/>
</dbReference>
<feature type="chain" id="PRO_5015451212" evidence="2">
    <location>
        <begin position="17"/>
        <end position="303"/>
    </location>
</feature>
<reference evidence="3 4" key="1">
    <citation type="journal article" date="2018" name="MBio">
        <title>Comparative Genomics Reveals the Core Gene Toolbox for the Fungus-Insect Symbiosis.</title>
        <authorList>
            <person name="Wang Y."/>
            <person name="Stata M."/>
            <person name="Wang W."/>
            <person name="Stajich J.E."/>
            <person name="White M.M."/>
            <person name="Moncalvo J.M."/>
        </authorList>
    </citation>
    <scope>NUCLEOTIDE SEQUENCE [LARGE SCALE GENOMIC DNA]</scope>
    <source>
        <strain evidence="3 4">SWE-8-4</strain>
    </source>
</reference>
<proteinExistence type="predicted"/>
<feature type="region of interest" description="Disordered" evidence="1">
    <location>
        <begin position="149"/>
        <end position="196"/>
    </location>
</feature>
<dbReference type="EMBL" id="MBFR01000322">
    <property type="protein sequence ID" value="PVU89337.1"/>
    <property type="molecule type" value="Genomic_DNA"/>
</dbReference>
<keyword evidence="2" id="KW-0732">Signal</keyword>
<protein>
    <submittedName>
        <fullName evidence="3">Uncharacterized protein</fullName>
    </submittedName>
</protein>
<name>A0A2T9YAI4_9FUNG</name>
<dbReference type="AlphaFoldDB" id="A0A2T9YAI4"/>
<keyword evidence="4" id="KW-1185">Reference proteome</keyword>
<sequence length="303" mass="31590">MNKIFVLSALLSAVTAQVKITNPTDSRIINKICEDYVDFIRAANAAIADLVAKNNAAAEAVKKALNGQTTVPVTFNESTIKALLMAAPEILQYPAVWDVVDSKDANNTLDADDLVFSTTSSSTLSSSTLSSSTLSSSTLSSSTLSSSTLSSSTLSSSTPSSSLPTATTTANTSSTTSTSNGINNNSSNNIKKTPTVITNPTDSRILKEISDDYNDFIRNANALNGQTTVPVTFNEATIKALLIAAPEILQYPAVWNVIGSKDTDTTLDVDEFVFSMSSSSSSGTNNASPMPTGYGDSGGSDES</sequence>
<organism evidence="3 4">
    <name type="scientific">Smittium simulii</name>
    <dbReference type="NCBI Taxonomy" id="133385"/>
    <lineage>
        <taxon>Eukaryota</taxon>
        <taxon>Fungi</taxon>
        <taxon>Fungi incertae sedis</taxon>
        <taxon>Zoopagomycota</taxon>
        <taxon>Kickxellomycotina</taxon>
        <taxon>Harpellomycetes</taxon>
        <taxon>Harpellales</taxon>
        <taxon>Legeriomycetaceae</taxon>
        <taxon>Smittium</taxon>
    </lineage>
</organism>
<accession>A0A2T9YAI4</accession>
<comment type="caution">
    <text evidence="3">The sequence shown here is derived from an EMBL/GenBank/DDBJ whole genome shotgun (WGS) entry which is preliminary data.</text>
</comment>
<feature type="compositionally biased region" description="Low complexity" evidence="1">
    <location>
        <begin position="149"/>
        <end position="192"/>
    </location>
</feature>
<evidence type="ECO:0000256" key="2">
    <source>
        <dbReference type="SAM" id="SignalP"/>
    </source>
</evidence>
<feature type="region of interest" description="Disordered" evidence="1">
    <location>
        <begin position="277"/>
        <end position="303"/>
    </location>
</feature>
<evidence type="ECO:0000313" key="4">
    <source>
        <dbReference type="Proteomes" id="UP000245383"/>
    </source>
</evidence>
<evidence type="ECO:0000256" key="1">
    <source>
        <dbReference type="SAM" id="MobiDB-lite"/>
    </source>
</evidence>
<gene>
    <name evidence="3" type="ORF">BB561_005416</name>
</gene>
<evidence type="ECO:0000313" key="3">
    <source>
        <dbReference type="EMBL" id="PVU89337.1"/>
    </source>
</evidence>